<name>B7P5T0_IXOSC</name>
<evidence type="ECO:0000313" key="1">
    <source>
        <dbReference type="EMBL" id="EEC01952.1"/>
    </source>
</evidence>
<gene>
    <name evidence="1" type="ORF">IscW_ISCW001059</name>
</gene>
<dbReference type="AlphaFoldDB" id="B7P5T0"/>
<dbReference type="EnsemblMetazoa" id="ISCW001059-RA">
    <property type="protein sequence ID" value="ISCW001059-PA"/>
    <property type="gene ID" value="ISCW001059"/>
</dbReference>
<reference evidence="2" key="2">
    <citation type="submission" date="2020-05" db="UniProtKB">
        <authorList>
            <consortium name="EnsemblMetazoa"/>
        </authorList>
    </citation>
    <scope>IDENTIFICATION</scope>
    <source>
        <strain evidence="2">wikel</strain>
    </source>
</reference>
<dbReference type="VEuPathDB" id="VectorBase:ISCI001059"/>
<organism>
    <name type="scientific">Ixodes scapularis</name>
    <name type="common">Black-legged tick</name>
    <name type="synonym">Deer tick</name>
    <dbReference type="NCBI Taxonomy" id="6945"/>
    <lineage>
        <taxon>Eukaryota</taxon>
        <taxon>Metazoa</taxon>
        <taxon>Ecdysozoa</taxon>
        <taxon>Arthropoda</taxon>
        <taxon>Chelicerata</taxon>
        <taxon>Arachnida</taxon>
        <taxon>Acari</taxon>
        <taxon>Parasitiformes</taxon>
        <taxon>Ixodida</taxon>
        <taxon>Ixodoidea</taxon>
        <taxon>Ixodidae</taxon>
        <taxon>Ixodinae</taxon>
        <taxon>Ixodes</taxon>
    </lineage>
</organism>
<protein>
    <submittedName>
        <fullName evidence="1 2">Uncharacterized protein</fullName>
    </submittedName>
</protein>
<evidence type="ECO:0000313" key="3">
    <source>
        <dbReference type="Proteomes" id="UP000001555"/>
    </source>
</evidence>
<keyword evidence="3" id="KW-1185">Reference proteome</keyword>
<sequence length="61" mass="6753">MDGVKDTKTGPVRLSKMNDLVPGYPRAMMFGAFPAMIPNNVSEVTEVLLLAHLLYQHKVPL</sequence>
<accession>B7P5T0</accession>
<dbReference type="VEuPathDB" id="VectorBase:ISCW001059"/>
<dbReference type="HOGENOM" id="CLU_2925152_0_0_1"/>
<dbReference type="EMBL" id="DS642409">
    <property type="protein sequence ID" value="EEC01952.1"/>
    <property type="molecule type" value="Genomic_DNA"/>
</dbReference>
<dbReference type="Proteomes" id="UP000001555">
    <property type="component" value="Unassembled WGS sequence"/>
</dbReference>
<dbReference type="PaxDb" id="6945-B7P5T0"/>
<evidence type="ECO:0000313" key="2">
    <source>
        <dbReference type="EnsemblMetazoa" id="ISCW001059-PA"/>
    </source>
</evidence>
<dbReference type="EMBL" id="ABJB010339418">
    <property type="status" value="NOT_ANNOTATED_CDS"/>
    <property type="molecule type" value="Genomic_DNA"/>
</dbReference>
<proteinExistence type="predicted"/>
<reference evidence="1 3" key="1">
    <citation type="submission" date="2008-03" db="EMBL/GenBank/DDBJ databases">
        <title>Annotation of Ixodes scapularis.</title>
        <authorList>
            <consortium name="Ixodes scapularis Genome Project Consortium"/>
            <person name="Caler E."/>
            <person name="Hannick L.I."/>
            <person name="Bidwell S."/>
            <person name="Joardar V."/>
            <person name="Thiagarajan M."/>
            <person name="Amedeo P."/>
            <person name="Galinsky K.J."/>
            <person name="Schobel S."/>
            <person name="Inman J."/>
            <person name="Hostetler J."/>
            <person name="Miller J."/>
            <person name="Hammond M."/>
            <person name="Megy K."/>
            <person name="Lawson D."/>
            <person name="Kodira C."/>
            <person name="Sutton G."/>
            <person name="Meyer J."/>
            <person name="Hill C.A."/>
            <person name="Birren B."/>
            <person name="Nene V."/>
            <person name="Collins F."/>
            <person name="Alarcon-Chaidez F."/>
            <person name="Wikel S."/>
            <person name="Strausberg R."/>
        </authorList>
    </citation>
    <scope>NUCLEOTIDE SEQUENCE [LARGE SCALE GENOMIC DNA]</scope>
    <source>
        <strain evidence="3">Wikel</strain>
        <strain evidence="1">Wikel colony</strain>
    </source>
</reference>
<dbReference type="InParanoid" id="B7P5T0"/>